<accession>A0A8S4S4R2</accession>
<evidence type="ECO:0000256" key="4">
    <source>
        <dbReference type="ARBA" id="ARBA00022900"/>
    </source>
</evidence>
<evidence type="ECO:0000313" key="11">
    <source>
        <dbReference type="Proteomes" id="UP000838756"/>
    </source>
</evidence>
<comment type="caution">
    <text evidence="10">The sequence shown here is derived from an EMBL/GenBank/DDBJ whole genome shotgun (WGS) entry which is preliminary data.</text>
</comment>
<comment type="caution">
    <text evidence="7">Lacks conserved residue(s) required for the propagation of feature annotation.</text>
</comment>
<feature type="domain" description="Pacifastin" evidence="9">
    <location>
        <begin position="361"/>
        <end position="396"/>
    </location>
</feature>
<feature type="disulfide bond" evidence="7">
    <location>
        <begin position="168"/>
        <end position="178"/>
    </location>
</feature>
<evidence type="ECO:0000256" key="8">
    <source>
        <dbReference type="SAM" id="SignalP"/>
    </source>
</evidence>
<keyword evidence="2" id="KW-0964">Secreted</keyword>
<dbReference type="GO" id="GO:0005576">
    <property type="term" value="C:extracellular region"/>
    <property type="evidence" value="ECO:0007669"/>
    <property type="project" value="UniProtKB-SubCell"/>
</dbReference>
<keyword evidence="5 7" id="KW-1015">Disulfide bond</keyword>
<name>A0A8S4S4R2_9NEOP</name>
<dbReference type="Pfam" id="PF05375">
    <property type="entry name" value="Pacifastin_I"/>
    <property type="match status" value="8"/>
</dbReference>
<evidence type="ECO:0000259" key="9">
    <source>
        <dbReference type="PROSITE" id="PS51446"/>
    </source>
</evidence>
<protein>
    <submittedName>
        <fullName evidence="10">Jg13420 protein</fullName>
    </submittedName>
</protein>
<evidence type="ECO:0000256" key="5">
    <source>
        <dbReference type="ARBA" id="ARBA00023157"/>
    </source>
</evidence>
<feature type="domain" description="Pacifastin" evidence="9">
    <location>
        <begin position="306"/>
        <end position="341"/>
    </location>
</feature>
<gene>
    <name evidence="10" type="primary">jg13420</name>
    <name evidence="10" type="ORF">PAEG_LOCUS19191</name>
</gene>
<sequence length="506" mass="55669">MKWVVLGSFVVCLATLSRGSALSCQPGSKDAQCISENTEKESTQPSSNVRERKKSRWAECLAGSEWESKCHRCRCSEEGHAECTRMDTCEKGDDGDPIRCKPRTSFKNECNTCSCLENGVSICTLIGCLSSLPPLQVLPEASTTISPSMRQGKECLPGSKWNSHCNSCFCSEDGLPACTIMACKGQGDEPDSTCAPETSWKNNCNRCWCDNGRAACTRMGCDGPIVTDFKPSRTKRSEGAEPEIASRTAINEKDVVCAANRMFIKDCNTCWCNEDGTSYFCTRKVCITDLPDEVVEDKPEDGEKIKQKCRPDEVFELDCNMCRCNPDGLSFSCTRRACVPEEKGKKLSLNRRVRATAQGTPKNCQPGLEFRMDCNKCLCDNEGQNYSCTRIDCAAQNNNGNGGARRKRATAQVATQCVPESVFSQDCNVCRCEADGNHATCSIKRCKDDNPEEDADKELSPDSDLSFRCNPGEQFKRGCNDCTCSADGKSVFCTIRLCDQDITPTI</sequence>
<feature type="disulfide bond" evidence="7">
    <location>
        <begin position="417"/>
        <end position="432"/>
    </location>
</feature>
<feature type="chain" id="PRO_5035933895" evidence="8">
    <location>
        <begin position="22"/>
        <end position="506"/>
    </location>
</feature>
<feature type="disulfide bond" evidence="7">
    <location>
        <begin position="469"/>
        <end position="484"/>
    </location>
</feature>
<feature type="disulfide bond" evidence="7">
    <location>
        <begin position="309"/>
        <end position="324"/>
    </location>
</feature>
<comment type="subcellular location">
    <subcellularLocation>
        <location evidence="1">Secreted</location>
    </subcellularLocation>
</comment>
<feature type="disulfide bond" evidence="7">
    <location>
        <begin position="110"/>
        <end position="128"/>
    </location>
</feature>
<feature type="domain" description="Pacifastin" evidence="9">
    <location>
        <begin position="152"/>
        <end position="186"/>
    </location>
</feature>
<feature type="site" description="Reactive bond" evidence="7">
    <location>
        <begin position="283"/>
        <end position="284"/>
    </location>
</feature>
<keyword evidence="11" id="KW-1185">Reference proteome</keyword>
<organism evidence="10 11">
    <name type="scientific">Pararge aegeria aegeria</name>
    <dbReference type="NCBI Taxonomy" id="348720"/>
    <lineage>
        <taxon>Eukaryota</taxon>
        <taxon>Metazoa</taxon>
        <taxon>Ecdysozoa</taxon>
        <taxon>Arthropoda</taxon>
        <taxon>Hexapoda</taxon>
        <taxon>Insecta</taxon>
        <taxon>Pterygota</taxon>
        <taxon>Neoptera</taxon>
        <taxon>Endopterygota</taxon>
        <taxon>Lepidoptera</taxon>
        <taxon>Glossata</taxon>
        <taxon>Ditrysia</taxon>
        <taxon>Papilionoidea</taxon>
        <taxon>Nymphalidae</taxon>
        <taxon>Satyrinae</taxon>
        <taxon>Satyrini</taxon>
        <taxon>Parargina</taxon>
        <taxon>Pararge</taxon>
    </lineage>
</organism>
<feature type="disulfide bond" evidence="7">
    <location>
        <begin position="364"/>
        <end position="379"/>
    </location>
</feature>
<dbReference type="AlphaFoldDB" id="A0A8S4S4R2"/>
<feature type="signal peptide" evidence="8">
    <location>
        <begin position="1"/>
        <end position="21"/>
    </location>
</feature>
<proteinExistence type="inferred from homology"/>
<evidence type="ECO:0000256" key="2">
    <source>
        <dbReference type="ARBA" id="ARBA00022525"/>
    </source>
</evidence>
<feature type="domain" description="Pacifastin" evidence="9">
    <location>
        <begin position="254"/>
        <end position="289"/>
    </location>
</feature>
<feature type="domain" description="Pacifastin" evidence="9">
    <location>
        <begin position="466"/>
        <end position="501"/>
    </location>
</feature>
<feature type="domain" description="Pacifastin" evidence="9">
    <location>
        <begin position="97"/>
        <end position="131"/>
    </location>
</feature>
<feature type="domain" description="Pacifastin" evidence="9">
    <location>
        <begin position="191"/>
        <end position="224"/>
    </location>
</feature>
<evidence type="ECO:0000256" key="6">
    <source>
        <dbReference type="ARBA" id="ARBA00029459"/>
    </source>
</evidence>
<feature type="disulfide bond" evidence="7">
    <location>
        <begin position="155"/>
        <end position="170"/>
    </location>
</feature>
<dbReference type="InterPro" id="IPR036201">
    <property type="entry name" value="Pacifastin_dom_sf"/>
</dbReference>
<dbReference type="SUPFAM" id="SSF57283">
    <property type="entry name" value="PMP inhibitors"/>
    <property type="match status" value="8"/>
</dbReference>
<dbReference type="InterPro" id="IPR008037">
    <property type="entry name" value="Pacifastin_dom"/>
</dbReference>
<keyword evidence="3 7" id="KW-0646">Protease inhibitor</keyword>
<feature type="disulfide bond" evidence="7">
    <location>
        <begin position="257"/>
        <end position="272"/>
    </location>
</feature>
<feature type="disulfide bond" evidence="7">
    <location>
        <begin position="100"/>
        <end position="115"/>
    </location>
</feature>
<feature type="domain" description="Pacifastin" evidence="9">
    <location>
        <begin position="414"/>
        <end position="449"/>
    </location>
</feature>
<evidence type="ECO:0000256" key="7">
    <source>
        <dbReference type="PROSITE-ProRule" id="PRU00776"/>
    </source>
</evidence>
<evidence type="ECO:0000256" key="1">
    <source>
        <dbReference type="ARBA" id="ARBA00004613"/>
    </source>
</evidence>
<dbReference type="OrthoDB" id="10026631at2759"/>
<dbReference type="GO" id="GO:0004867">
    <property type="term" value="F:serine-type endopeptidase inhibitor activity"/>
    <property type="evidence" value="ECO:0007669"/>
    <property type="project" value="UniProtKB-UniRule"/>
</dbReference>
<feature type="disulfide bond" evidence="7">
    <location>
        <begin position="194"/>
        <end position="209"/>
    </location>
</feature>
<evidence type="ECO:0000313" key="10">
    <source>
        <dbReference type="EMBL" id="CAH2242977.1"/>
    </source>
</evidence>
<comment type="similarity">
    <text evidence="6 7">Belongs to the protease inhibitor I19 family.</text>
</comment>
<evidence type="ECO:0000256" key="3">
    <source>
        <dbReference type="ARBA" id="ARBA00022690"/>
    </source>
</evidence>
<dbReference type="PROSITE" id="PS51446">
    <property type="entry name" value="PACIFASTIN"/>
    <property type="match status" value="8"/>
</dbReference>
<keyword evidence="4 7" id="KW-0722">Serine protease inhibitor</keyword>
<dbReference type="EMBL" id="CAKXAJ010025709">
    <property type="protein sequence ID" value="CAH2242977.1"/>
    <property type="molecule type" value="Genomic_DNA"/>
</dbReference>
<feature type="site" description="Reactive bond" evidence="7">
    <location>
        <begin position="443"/>
        <end position="444"/>
    </location>
</feature>
<reference evidence="10" key="1">
    <citation type="submission" date="2022-03" db="EMBL/GenBank/DDBJ databases">
        <authorList>
            <person name="Lindestad O."/>
        </authorList>
    </citation>
    <scope>NUCLEOTIDE SEQUENCE</scope>
</reference>
<feature type="disulfide bond" evidence="7">
    <location>
        <begin position="113"/>
        <end position="123"/>
    </location>
</feature>
<feature type="disulfide bond" evidence="7">
    <location>
        <begin position="165"/>
        <end position="183"/>
    </location>
</feature>
<keyword evidence="8" id="KW-0732">Signal</keyword>
<dbReference type="Proteomes" id="UP000838756">
    <property type="component" value="Unassembled WGS sequence"/>
</dbReference>